<reference evidence="1 2" key="1">
    <citation type="journal article" date="2013" name="Int. J. Syst. Evol. Microbiol.">
        <title>Kordia antarctica sp. nov., isolated from Antarctic seawater.</title>
        <authorList>
            <person name="Baek K."/>
            <person name="Choi A."/>
            <person name="Kang I."/>
            <person name="Lee K."/>
            <person name="Cho J.C."/>
        </authorList>
    </citation>
    <scope>NUCLEOTIDE SEQUENCE [LARGE SCALE GENOMIC DNA]</scope>
    <source>
        <strain evidence="1 2">IMCC3317</strain>
    </source>
</reference>
<organism evidence="1 2">
    <name type="scientific">Kordia antarctica</name>
    <dbReference type="NCBI Taxonomy" id="1218801"/>
    <lineage>
        <taxon>Bacteria</taxon>
        <taxon>Pseudomonadati</taxon>
        <taxon>Bacteroidota</taxon>
        <taxon>Flavobacteriia</taxon>
        <taxon>Flavobacteriales</taxon>
        <taxon>Flavobacteriaceae</taxon>
        <taxon>Kordia</taxon>
    </lineage>
</organism>
<sequence length="128" mass="13702">MSVPKTGTYAPLNKTLTITIESADPSDGQIQGTYVHNFTPEGPITVSGKVGGYAWVKNNDGGTGTAPFHINFTASVRPEGSPYCIVDFWNGFYTNDDTIVITGSRSYVKNDGTTQSIGLGTLELYLQS</sequence>
<keyword evidence="2" id="KW-1185">Reference proteome</keyword>
<dbReference type="KEGG" id="kan:IMCC3317_43490"/>
<protein>
    <submittedName>
        <fullName evidence="1">Uncharacterized protein</fullName>
    </submittedName>
</protein>
<proteinExistence type="predicted"/>
<gene>
    <name evidence="1" type="ORF">IMCC3317_43490</name>
</gene>
<dbReference type="OrthoDB" id="9013818at2"/>
<accession>A0A7L4ZR32</accession>
<evidence type="ECO:0000313" key="1">
    <source>
        <dbReference type="EMBL" id="QHI38949.1"/>
    </source>
</evidence>
<dbReference type="Proteomes" id="UP000464657">
    <property type="component" value="Chromosome"/>
</dbReference>
<dbReference type="EMBL" id="CP019288">
    <property type="protein sequence ID" value="QHI38949.1"/>
    <property type="molecule type" value="Genomic_DNA"/>
</dbReference>
<dbReference type="AlphaFoldDB" id="A0A7L4ZR32"/>
<dbReference type="RefSeq" id="WP_160131466.1">
    <property type="nucleotide sequence ID" value="NZ_CP019288.1"/>
</dbReference>
<evidence type="ECO:0000313" key="2">
    <source>
        <dbReference type="Proteomes" id="UP000464657"/>
    </source>
</evidence>
<name>A0A7L4ZR32_9FLAO</name>